<dbReference type="PANTHER" id="PTHR35558">
    <property type="entry name" value="SGNH_HYDRO DOMAIN-CONTAINING PROTEIN"/>
    <property type="match status" value="1"/>
</dbReference>
<name>A0A6G0IWW7_LARCR</name>
<feature type="compositionally biased region" description="Low complexity" evidence="1">
    <location>
        <begin position="236"/>
        <end position="271"/>
    </location>
</feature>
<gene>
    <name evidence="2" type="ORF">D5F01_LYC06673</name>
</gene>
<dbReference type="AlphaFoldDB" id="A0A6G0IWW7"/>
<accession>A0A6G0IWW7</accession>
<feature type="compositionally biased region" description="Polar residues" evidence="1">
    <location>
        <begin position="18"/>
        <end position="30"/>
    </location>
</feature>
<feature type="region of interest" description="Disordered" evidence="1">
    <location>
        <begin position="333"/>
        <end position="356"/>
    </location>
</feature>
<feature type="compositionally biased region" description="Basic and acidic residues" evidence="1">
    <location>
        <begin position="78"/>
        <end position="87"/>
    </location>
</feature>
<evidence type="ECO:0000256" key="1">
    <source>
        <dbReference type="SAM" id="MobiDB-lite"/>
    </source>
</evidence>
<feature type="region of interest" description="Disordered" evidence="1">
    <location>
        <begin position="159"/>
        <end position="193"/>
    </location>
</feature>
<keyword evidence="3" id="KW-1185">Reference proteome</keyword>
<sequence length="522" mass="56687">MKETLALNASDSDLFEEISNTPEVSETSPSPVIAAGQPPRPRSVVQIRRRLRSSISDSSNAIGPSPPHGPRGRTRLRRPSDTGDSRRSSPTRSRRASDRRNRREATSPGQHAVRPPATGIADWTVASLKRSLTHHNIPFHYSDRKATLFRHLRHFLHNSTSRTPLPGRRRRSHDDDVTPPSPARPSHSALTQGQVVSNRTLSVPASHSSSTVPQASLFSRAHASHHPIIPPSSFNPSLSIPPSTATAAPSAPIQTAAASTATHGGTSSQTPFFPPAPPFPHPYPPYPYPYPPPPHNPHVASISVPTLNAPLLSTAPPPAGSCSLPLYPPLPSNHSLATATPPARPTASPRPSPVSSALRQQILSGSYVNLAQLIHPSTYNPHIPRELQTVLGTFQLKRPLTTHSKELTAPEFTLAFSLYRDVICSAFPDRRSELDDYLSLIIDLALRFGGNGFYSYHILFASQAAERLHQFNQGTHWGTLDIELYCRTFAARPSLHCDQCGAPSHPATTCSITPLLEPSPRT</sequence>
<feature type="region of interest" description="Disordered" evidence="1">
    <location>
        <begin position="228"/>
        <end position="278"/>
    </location>
</feature>
<organism evidence="2 3">
    <name type="scientific">Larimichthys crocea</name>
    <name type="common">Large yellow croaker</name>
    <name type="synonym">Pseudosciaena crocea</name>
    <dbReference type="NCBI Taxonomy" id="215358"/>
    <lineage>
        <taxon>Eukaryota</taxon>
        <taxon>Metazoa</taxon>
        <taxon>Chordata</taxon>
        <taxon>Craniata</taxon>
        <taxon>Vertebrata</taxon>
        <taxon>Euteleostomi</taxon>
        <taxon>Actinopterygii</taxon>
        <taxon>Neopterygii</taxon>
        <taxon>Teleostei</taxon>
        <taxon>Neoteleostei</taxon>
        <taxon>Acanthomorphata</taxon>
        <taxon>Eupercaria</taxon>
        <taxon>Sciaenidae</taxon>
        <taxon>Larimichthys</taxon>
    </lineage>
</organism>
<evidence type="ECO:0000313" key="3">
    <source>
        <dbReference type="Proteomes" id="UP000424527"/>
    </source>
</evidence>
<evidence type="ECO:0000313" key="2">
    <source>
        <dbReference type="EMBL" id="KAE8295736.1"/>
    </source>
</evidence>
<protein>
    <submittedName>
        <fullName evidence="2">Uncharacterized protein</fullName>
    </submittedName>
</protein>
<feature type="region of interest" description="Disordered" evidence="1">
    <location>
        <begin position="1"/>
        <end position="118"/>
    </location>
</feature>
<feature type="compositionally biased region" description="Basic and acidic residues" evidence="1">
    <location>
        <begin position="95"/>
        <end position="105"/>
    </location>
</feature>
<reference evidence="2 3" key="1">
    <citation type="submission" date="2019-07" db="EMBL/GenBank/DDBJ databases">
        <title>Chromosome genome assembly for large yellow croaker.</title>
        <authorList>
            <person name="Xiao S."/>
        </authorList>
    </citation>
    <scope>NUCLEOTIDE SEQUENCE [LARGE SCALE GENOMIC DNA]</scope>
    <source>
        <strain evidence="2">JMULYC20181020</strain>
        <tissue evidence="2">Muscle</tissue>
    </source>
</reference>
<dbReference type="EMBL" id="REGW02000006">
    <property type="protein sequence ID" value="KAE8295736.1"/>
    <property type="molecule type" value="Genomic_DNA"/>
</dbReference>
<proteinExistence type="predicted"/>
<dbReference type="Proteomes" id="UP000424527">
    <property type="component" value="Unassembled WGS sequence"/>
</dbReference>
<comment type="caution">
    <text evidence="2">The sequence shown here is derived from an EMBL/GenBank/DDBJ whole genome shotgun (WGS) entry which is preliminary data.</text>
</comment>
<feature type="compositionally biased region" description="Pro residues" evidence="1">
    <location>
        <begin position="342"/>
        <end position="352"/>
    </location>
</feature>
<dbReference type="PANTHER" id="PTHR35558:SF1">
    <property type="entry name" value="ENDONUCLEASE_EXONUCLEASE_PHOSPHATASE DOMAIN-CONTAINING PROTEIN"/>
    <property type="match status" value="1"/>
</dbReference>